<dbReference type="SMART" id="SM00743">
    <property type="entry name" value="Agenet"/>
    <property type="match status" value="4"/>
</dbReference>
<dbReference type="STRING" id="35608.A0A2U1PED1"/>
<feature type="region of interest" description="Disordered" evidence="4">
    <location>
        <begin position="565"/>
        <end position="650"/>
    </location>
</feature>
<dbReference type="Pfam" id="PF05641">
    <property type="entry name" value="Agenet"/>
    <property type="match status" value="3"/>
</dbReference>
<evidence type="ECO:0000259" key="5">
    <source>
        <dbReference type="SMART" id="SM00743"/>
    </source>
</evidence>
<keyword evidence="3" id="KW-0175">Coiled coil</keyword>
<dbReference type="CDD" id="cd20405">
    <property type="entry name" value="Tudor_Agenet_AtDUF_rpt1_3"/>
    <property type="match status" value="2"/>
</dbReference>
<evidence type="ECO:0000313" key="6">
    <source>
        <dbReference type="EMBL" id="PWA84099.1"/>
    </source>
</evidence>
<evidence type="ECO:0000313" key="7">
    <source>
        <dbReference type="Proteomes" id="UP000245207"/>
    </source>
</evidence>
<evidence type="ECO:0000256" key="3">
    <source>
        <dbReference type="SAM" id="Coils"/>
    </source>
</evidence>
<keyword evidence="1" id="KW-0813">Transport</keyword>
<dbReference type="AlphaFoldDB" id="A0A2U1PED1"/>
<name>A0A2U1PED1_ARTAN</name>
<feature type="region of interest" description="Disordered" evidence="4">
    <location>
        <begin position="507"/>
        <end position="540"/>
    </location>
</feature>
<dbReference type="CDD" id="cd20406">
    <property type="entry name" value="Tudor_Agenet_AtDUF_rpt2_4"/>
    <property type="match status" value="2"/>
</dbReference>
<accession>A0A2U1PED1</accession>
<feature type="domain" description="Agenet" evidence="5">
    <location>
        <begin position="15"/>
        <end position="83"/>
    </location>
</feature>
<feature type="compositionally biased region" description="Basic residues" evidence="4">
    <location>
        <begin position="598"/>
        <end position="615"/>
    </location>
</feature>
<dbReference type="InterPro" id="IPR007930">
    <property type="entry name" value="DUF724"/>
</dbReference>
<feature type="coiled-coil region" evidence="3">
    <location>
        <begin position="795"/>
        <end position="874"/>
    </location>
</feature>
<dbReference type="PANTHER" id="PTHR31917">
    <property type="entry name" value="AGENET DOMAIN-CONTAINING PROTEIN-RELATED"/>
    <property type="match status" value="1"/>
</dbReference>
<dbReference type="EMBL" id="PKPP01001268">
    <property type="protein sequence ID" value="PWA84099.1"/>
    <property type="molecule type" value="Genomic_DNA"/>
</dbReference>
<keyword evidence="7" id="KW-1185">Reference proteome</keyword>
<dbReference type="Pfam" id="PF05266">
    <property type="entry name" value="DUF724"/>
    <property type="match status" value="1"/>
</dbReference>
<feature type="domain" description="Agenet" evidence="5">
    <location>
        <begin position="154"/>
        <end position="222"/>
    </location>
</feature>
<dbReference type="InterPro" id="IPR008395">
    <property type="entry name" value="Agenet-like_dom"/>
</dbReference>
<feature type="compositionally biased region" description="Basic and acidic residues" evidence="4">
    <location>
        <begin position="628"/>
        <end position="644"/>
    </location>
</feature>
<feature type="compositionally biased region" description="Basic and acidic residues" evidence="4">
    <location>
        <begin position="327"/>
        <end position="339"/>
    </location>
</feature>
<dbReference type="PANTHER" id="PTHR31917:SF153">
    <property type="entry name" value="DUF724 DOMAIN-CONTAINING PROTEIN 3-RELATED"/>
    <property type="match status" value="1"/>
</dbReference>
<feature type="domain" description="Agenet" evidence="5">
    <location>
        <begin position="85"/>
        <end position="141"/>
    </location>
</feature>
<dbReference type="Proteomes" id="UP000245207">
    <property type="component" value="Unassembled WGS sequence"/>
</dbReference>
<dbReference type="InterPro" id="IPR014002">
    <property type="entry name" value="Agenet_dom_plant"/>
</dbReference>
<evidence type="ECO:0000256" key="2">
    <source>
        <dbReference type="ARBA" id="ARBA00022604"/>
    </source>
</evidence>
<evidence type="ECO:0000256" key="1">
    <source>
        <dbReference type="ARBA" id="ARBA00022448"/>
    </source>
</evidence>
<protein>
    <submittedName>
        <fullName evidence="6">Agenet-like domain-containing protein</fullName>
    </submittedName>
</protein>
<sequence length="883" mass="98376">MGRRSMASFTQTAGLMFTVGKKVEVSFDKENLREVWFPATVLKNSGDNTFLVEYQQPGSGDEAVLHKVTVDHSHIRPSPPHLRDKNFVLLEKVDAYYDYGWWSGVITKELADNRYNVYFKHTKMDREFICSKVRPHIEWKGGKWFNTSQSTAGLMFTVGKKVEVSFDKENLREVWFPATVLKNSGDNTFLVEYQQPGSGDEAVLHKVTVDHSHIRPSPPHLRDKNFVLLEKVDAYYDYGWWSGVITKELADNRYNVYFKHTKKDREVICSKVRPHIEWKGGKWFNTSQIEQSTPSDGKQSTVATSALKRTKQTNLDSDDNNSSPSKKSKDGAHLDDSSKRINGTSAGQSEGLDSEFGKTENLSHGKKVPPTFEHTNQTSYALDNPNNTQILKLKDVNMTRGKGGKGIEQAPAMESSKKKGRLATEPKSLNLDEGATDDSVKTTSQEITEKDVTKDMALPVVMGLQCNETTVTQGKIIQKSSTEISPSVAEGYANQLDVLSAPSTAVVKEGKEEDAATVAPKRKRGRPPKLQPKSPETPVTVEYHQNGGVVPAEISVVEGAQVMEVSSPTSPGIKLVEKSQEPAKEPNENPEQDASAQRGKKKYSSAKGRRGKRRTISVNESLAQDIQDASKEKTDGSLETKDPEASAVQSVDLDDQPLSTWIEGVHSPVPFNGPVGTSTTSERQLEIVACDIDADIPFVKTTPLWHTIESMEAFRKLPQNPHFRPLLGVKESAREGMAIGTMVTFSTVVGRTYCLRVDGPRSAIGDCLETLVELESNGFDVEVIRDRLTRLLLLKDKQEELADRSKGVVEKIEEQKMQEKTINDEVDEIDRQIRQLEDTRRKVLQKKEKWTVENDAMKAAEEAIEQELREVAAKFDGLAAAPL</sequence>
<evidence type="ECO:0000256" key="4">
    <source>
        <dbReference type="SAM" id="MobiDB-lite"/>
    </source>
</evidence>
<organism evidence="6 7">
    <name type="scientific">Artemisia annua</name>
    <name type="common">Sweet wormwood</name>
    <dbReference type="NCBI Taxonomy" id="35608"/>
    <lineage>
        <taxon>Eukaryota</taxon>
        <taxon>Viridiplantae</taxon>
        <taxon>Streptophyta</taxon>
        <taxon>Embryophyta</taxon>
        <taxon>Tracheophyta</taxon>
        <taxon>Spermatophyta</taxon>
        <taxon>Magnoliopsida</taxon>
        <taxon>eudicotyledons</taxon>
        <taxon>Gunneridae</taxon>
        <taxon>Pentapetalae</taxon>
        <taxon>asterids</taxon>
        <taxon>campanulids</taxon>
        <taxon>Asterales</taxon>
        <taxon>Asteraceae</taxon>
        <taxon>Asteroideae</taxon>
        <taxon>Anthemideae</taxon>
        <taxon>Artemisiinae</taxon>
        <taxon>Artemisia</taxon>
    </lineage>
</organism>
<comment type="caution">
    <text evidence="6">The sequence shown here is derived from an EMBL/GenBank/DDBJ whole genome shotgun (WGS) entry which is preliminary data.</text>
</comment>
<reference evidence="6 7" key="1">
    <citation type="journal article" date="2018" name="Mol. Plant">
        <title>The genome of Artemisia annua provides insight into the evolution of Asteraceae family and artemisinin biosynthesis.</title>
        <authorList>
            <person name="Shen Q."/>
            <person name="Zhang L."/>
            <person name="Liao Z."/>
            <person name="Wang S."/>
            <person name="Yan T."/>
            <person name="Shi P."/>
            <person name="Liu M."/>
            <person name="Fu X."/>
            <person name="Pan Q."/>
            <person name="Wang Y."/>
            <person name="Lv Z."/>
            <person name="Lu X."/>
            <person name="Zhang F."/>
            <person name="Jiang W."/>
            <person name="Ma Y."/>
            <person name="Chen M."/>
            <person name="Hao X."/>
            <person name="Li L."/>
            <person name="Tang Y."/>
            <person name="Lv G."/>
            <person name="Zhou Y."/>
            <person name="Sun X."/>
            <person name="Brodelius P.E."/>
            <person name="Rose J.K.C."/>
            <person name="Tang K."/>
        </authorList>
    </citation>
    <scope>NUCLEOTIDE SEQUENCE [LARGE SCALE GENOMIC DNA]</scope>
    <source>
        <strain evidence="7">cv. Huhao1</strain>
        <tissue evidence="6">Leaf</tissue>
    </source>
</reference>
<keyword evidence="2" id="KW-0341">Growth regulation</keyword>
<gene>
    <name evidence="6" type="ORF">CTI12_AA162420</name>
</gene>
<feature type="compositionally biased region" description="Basic and acidic residues" evidence="4">
    <location>
        <begin position="575"/>
        <end position="587"/>
    </location>
</feature>
<feature type="region of interest" description="Disordered" evidence="4">
    <location>
        <begin position="308"/>
        <end position="446"/>
    </location>
</feature>
<feature type="compositionally biased region" description="Polar residues" evidence="4">
    <location>
        <begin position="373"/>
        <end position="390"/>
    </location>
</feature>
<feature type="domain" description="Agenet" evidence="5">
    <location>
        <begin position="224"/>
        <end position="280"/>
    </location>
</feature>
<proteinExistence type="predicted"/>
<dbReference type="OrthoDB" id="687110at2759"/>